<keyword evidence="10" id="KW-1185">Reference proteome</keyword>
<dbReference type="InterPro" id="IPR003848">
    <property type="entry name" value="DUF218"/>
</dbReference>
<evidence type="ECO:0000256" key="1">
    <source>
        <dbReference type="ARBA" id="ARBA00004377"/>
    </source>
</evidence>
<sequence>MVRQAKCTKNKLQGLKKMVLLSISALLLLVLVIFGADFSIKASTIKQLHQSTETIPYNKVGLLLGTVKYLKNGRLNRYYKYRIEAAVRLFQAQKIDLILVSGDNSKKGYDEPTDMKEDLIKKGIPASKIVLDYAGFRTLDSVVRSLKIFGQKKITVISQQFHNERAIFIANYKGIEAIGFSAQDVSTRAGIKVMIREKFARVKVYLDLLLGVEPKFLGKPIKI</sequence>
<evidence type="ECO:0000313" key="10">
    <source>
        <dbReference type="Proteomes" id="UP001060919"/>
    </source>
</evidence>
<comment type="subcellular location">
    <subcellularLocation>
        <location evidence="1">Cell inner membrane</location>
        <topology evidence="1">Single-pass membrane protein</topology>
    </subcellularLocation>
</comment>
<dbReference type="GO" id="GO:0005886">
    <property type="term" value="C:plasma membrane"/>
    <property type="evidence" value="ECO:0007669"/>
    <property type="project" value="UniProtKB-SubCell"/>
</dbReference>
<protein>
    <submittedName>
        <fullName evidence="9">YdcF family protein</fullName>
    </submittedName>
</protein>
<dbReference type="Proteomes" id="UP001060919">
    <property type="component" value="Chromosome"/>
</dbReference>
<evidence type="ECO:0000256" key="4">
    <source>
        <dbReference type="ARBA" id="ARBA00022692"/>
    </source>
</evidence>
<name>A0A915YF48_9BACT</name>
<dbReference type="EMBL" id="AP026867">
    <property type="protein sequence ID" value="BDS11990.1"/>
    <property type="molecule type" value="Genomic_DNA"/>
</dbReference>
<dbReference type="Pfam" id="PF02698">
    <property type="entry name" value="DUF218"/>
    <property type="match status" value="1"/>
</dbReference>
<proteinExistence type="predicted"/>
<evidence type="ECO:0000256" key="6">
    <source>
        <dbReference type="ARBA" id="ARBA00023136"/>
    </source>
</evidence>
<dbReference type="PANTHER" id="PTHR30336:SF0">
    <property type="entry name" value="PROTEIN SANA"/>
    <property type="match status" value="1"/>
</dbReference>
<keyword evidence="6" id="KW-0472">Membrane</keyword>
<evidence type="ECO:0000256" key="7">
    <source>
        <dbReference type="ARBA" id="ARBA00037355"/>
    </source>
</evidence>
<feature type="domain" description="DUF218" evidence="8">
    <location>
        <begin position="73"/>
        <end position="182"/>
    </location>
</feature>
<keyword evidence="2" id="KW-1003">Cell membrane</keyword>
<gene>
    <name evidence="9" type="ORF">AsAng_0027050</name>
</gene>
<keyword evidence="3" id="KW-0997">Cell inner membrane</keyword>
<evidence type="ECO:0000256" key="3">
    <source>
        <dbReference type="ARBA" id="ARBA00022519"/>
    </source>
</evidence>
<dbReference type="PANTHER" id="PTHR30336">
    <property type="entry name" value="INNER MEMBRANE PROTEIN, PROBABLE PERMEASE"/>
    <property type="match status" value="1"/>
</dbReference>
<dbReference type="AlphaFoldDB" id="A0A915YF48"/>
<evidence type="ECO:0000313" key="9">
    <source>
        <dbReference type="EMBL" id="BDS11990.1"/>
    </source>
</evidence>
<evidence type="ECO:0000259" key="8">
    <source>
        <dbReference type="Pfam" id="PF02698"/>
    </source>
</evidence>
<comment type="function">
    <text evidence="7">Participates in the barrier function of the cell envelope.</text>
</comment>
<dbReference type="KEGG" id="aup:AsAng_0027050"/>
<accession>A0A915YF48</accession>
<organism evidence="9 10">
    <name type="scientific">Aureispira anguillae</name>
    <dbReference type="NCBI Taxonomy" id="2864201"/>
    <lineage>
        <taxon>Bacteria</taxon>
        <taxon>Pseudomonadati</taxon>
        <taxon>Bacteroidota</taxon>
        <taxon>Saprospiria</taxon>
        <taxon>Saprospirales</taxon>
        <taxon>Saprospiraceae</taxon>
        <taxon>Aureispira</taxon>
    </lineage>
</organism>
<evidence type="ECO:0000256" key="5">
    <source>
        <dbReference type="ARBA" id="ARBA00022989"/>
    </source>
</evidence>
<reference evidence="9" key="1">
    <citation type="submission" date="2022-09" db="EMBL/GenBank/DDBJ databases">
        <title>Aureispira anguillicida sp. nov., isolated from Leptocephalus of Japanese eel Anguilla japonica.</title>
        <authorList>
            <person name="Yuasa K."/>
            <person name="Mekata T."/>
            <person name="Ikunari K."/>
        </authorList>
    </citation>
    <scope>NUCLEOTIDE SEQUENCE</scope>
    <source>
        <strain evidence="9">EL160426</strain>
    </source>
</reference>
<keyword evidence="4" id="KW-0812">Transmembrane</keyword>
<dbReference type="CDD" id="cd06259">
    <property type="entry name" value="YdcF-like"/>
    <property type="match status" value="1"/>
</dbReference>
<evidence type="ECO:0000256" key="2">
    <source>
        <dbReference type="ARBA" id="ARBA00022475"/>
    </source>
</evidence>
<dbReference type="InterPro" id="IPR051599">
    <property type="entry name" value="Cell_Envelope_Assoc"/>
</dbReference>
<keyword evidence="5" id="KW-1133">Transmembrane helix</keyword>